<evidence type="ECO:0000313" key="2">
    <source>
        <dbReference type="EMBL" id="KAB8276142.1"/>
    </source>
</evidence>
<dbReference type="AlphaFoldDB" id="A0A5N6JB87"/>
<feature type="non-terminal residue" evidence="2">
    <location>
        <position position="1"/>
    </location>
</feature>
<gene>
    <name evidence="2" type="ORF">BDV30DRAFT_206774</name>
</gene>
<keyword evidence="1" id="KW-0472">Membrane</keyword>
<accession>A0A5N6JB87</accession>
<keyword evidence="1" id="KW-1133">Transmembrane helix</keyword>
<evidence type="ECO:0000256" key="1">
    <source>
        <dbReference type="SAM" id="Phobius"/>
    </source>
</evidence>
<evidence type="ECO:0000313" key="3">
    <source>
        <dbReference type="Proteomes" id="UP000326289"/>
    </source>
</evidence>
<dbReference type="Proteomes" id="UP000326289">
    <property type="component" value="Unassembled WGS sequence"/>
</dbReference>
<keyword evidence="1" id="KW-0812">Transmembrane</keyword>
<reference evidence="2 3" key="1">
    <citation type="submission" date="2019-04" db="EMBL/GenBank/DDBJ databases">
        <title>Fungal friends and foes A comparative genomics study of 23 Aspergillus species from section Flavi.</title>
        <authorList>
            <consortium name="DOE Joint Genome Institute"/>
            <person name="Kjaerbolling I."/>
            <person name="Vesth T.C."/>
            <person name="Frisvad J.C."/>
            <person name="Nybo J.L."/>
            <person name="Theobald S."/>
            <person name="Kildgaard S."/>
            <person name="Petersen T.I."/>
            <person name="Kuo A."/>
            <person name="Sato A."/>
            <person name="Lyhne E.K."/>
            <person name="Kogle M.E."/>
            <person name="Wiebenga A."/>
            <person name="Kun R.S."/>
            <person name="Lubbers R.J."/>
            <person name="Makela M.R."/>
            <person name="Barry K."/>
            <person name="Chovatia M."/>
            <person name="Clum A."/>
            <person name="Daum C."/>
            <person name="Haridas S."/>
            <person name="He G."/>
            <person name="LaButti K."/>
            <person name="Lipzen A."/>
            <person name="Mondo S."/>
            <person name="Pangilinan J."/>
            <person name="Riley R."/>
            <person name="Salamov A."/>
            <person name="Simmons B.A."/>
            <person name="Magnuson J.K."/>
            <person name="Henrissat B."/>
            <person name="Mortensen U.H."/>
            <person name="Larsen T.O."/>
            <person name="De vries R.P."/>
            <person name="Grigoriev I.V."/>
            <person name="Machida M."/>
            <person name="Baker S.E."/>
            <person name="Andersen M.R."/>
        </authorList>
    </citation>
    <scope>NUCLEOTIDE SEQUENCE [LARGE SCALE GENOMIC DNA]</scope>
    <source>
        <strain evidence="2 3">CBS 117635</strain>
    </source>
</reference>
<name>A0A5N6JB87_9EURO</name>
<proteinExistence type="predicted"/>
<dbReference type="EMBL" id="ML732778">
    <property type="protein sequence ID" value="KAB8276142.1"/>
    <property type="molecule type" value="Genomic_DNA"/>
</dbReference>
<protein>
    <submittedName>
        <fullName evidence="2">Uncharacterized protein</fullName>
    </submittedName>
</protein>
<organism evidence="2 3">
    <name type="scientific">Aspergillus minisclerotigenes</name>
    <dbReference type="NCBI Taxonomy" id="656917"/>
    <lineage>
        <taxon>Eukaryota</taxon>
        <taxon>Fungi</taxon>
        <taxon>Dikarya</taxon>
        <taxon>Ascomycota</taxon>
        <taxon>Pezizomycotina</taxon>
        <taxon>Eurotiomycetes</taxon>
        <taxon>Eurotiomycetidae</taxon>
        <taxon>Eurotiales</taxon>
        <taxon>Aspergillaceae</taxon>
        <taxon>Aspergillus</taxon>
        <taxon>Aspergillus subgen. Circumdati</taxon>
    </lineage>
</organism>
<feature type="transmembrane region" description="Helical" evidence="1">
    <location>
        <begin position="36"/>
        <end position="60"/>
    </location>
</feature>
<sequence length="64" mass="7071">MGKDMQIKGCITLYPGRYRSSLRAKPGFADGRLPVAGVYSCLICIYSMIGEPVLVAGYILRNMR</sequence>
<keyword evidence="3" id="KW-1185">Reference proteome</keyword>